<comment type="caution">
    <text evidence="1">The sequence shown here is derived from an EMBL/GenBank/DDBJ whole genome shotgun (WGS) entry which is preliminary data.</text>
</comment>
<dbReference type="EMBL" id="MU154559">
    <property type="protein sequence ID" value="KAF9495766.1"/>
    <property type="molecule type" value="Genomic_DNA"/>
</dbReference>
<dbReference type="Gene3D" id="3.40.50.300">
    <property type="entry name" value="P-loop containing nucleotide triphosphate hydrolases"/>
    <property type="match status" value="1"/>
</dbReference>
<dbReference type="InterPro" id="IPR051055">
    <property type="entry name" value="PIF1_helicase"/>
</dbReference>
<proteinExistence type="predicted"/>
<organism evidence="1 2">
    <name type="scientific">Pleurotus eryngii</name>
    <name type="common">Boletus of the steppes</name>
    <dbReference type="NCBI Taxonomy" id="5323"/>
    <lineage>
        <taxon>Eukaryota</taxon>
        <taxon>Fungi</taxon>
        <taxon>Dikarya</taxon>
        <taxon>Basidiomycota</taxon>
        <taxon>Agaricomycotina</taxon>
        <taxon>Agaricomycetes</taxon>
        <taxon>Agaricomycetidae</taxon>
        <taxon>Agaricales</taxon>
        <taxon>Pleurotineae</taxon>
        <taxon>Pleurotaceae</taxon>
        <taxon>Pleurotus</taxon>
    </lineage>
</organism>
<sequence>MVLLNISTESDLANGSRGIVTDIFLDSREGDLKVDAGVVKLRYPPACVVFKLDHLSFPCFEGLGPNEIPIFPSETTFKFTTGTGNKITAKRRQLALTPAYAFTDYKAQGQTIEYVIVDLDESTKNSLDPFHAYVALSRSRGRSTLRLLRGFRPELLTEHPSEHLIPEDIRLDALDRKTKLEYDIDV</sequence>
<accession>A0A9P6A1W9</accession>
<evidence type="ECO:0000313" key="2">
    <source>
        <dbReference type="Proteomes" id="UP000807025"/>
    </source>
</evidence>
<protein>
    <submittedName>
        <fullName evidence="1">Uncharacterized protein</fullName>
    </submittedName>
</protein>
<dbReference type="InterPro" id="IPR027417">
    <property type="entry name" value="P-loop_NTPase"/>
</dbReference>
<dbReference type="CDD" id="cd18809">
    <property type="entry name" value="SF1_C_RecD"/>
    <property type="match status" value="1"/>
</dbReference>
<dbReference type="SUPFAM" id="SSF52540">
    <property type="entry name" value="P-loop containing nucleoside triphosphate hydrolases"/>
    <property type="match status" value="1"/>
</dbReference>
<name>A0A9P6A1W9_PLEER</name>
<dbReference type="AlphaFoldDB" id="A0A9P6A1W9"/>
<gene>
    <name evidence="1" type="ORF">BDN71DRAFT_1390893</name>
</gene>
<dbReference type="PANTHER" id="PTHR47642">
    <property type="entry name" value="ATP-DEPENDENT DNA HELICASE"/>
    <property type="match status" value="1"/>
</dbReference>
<keyword evidence="2" id="KW-1185">Reference proteome</keyword>
<reference evidence="1" key="1">
    <citation type="submission" date="2020-11" db="EMBL/GenBank/DDBJ databases">
        <authorList>
            <consortium name="DOE Joint Genome Institute"/>
            <person name="Ahrendt S."/>
            <person name="Riley R."/>
            <person name="Andreopoulos W."/>
            <person name="Labutti K."/>
            <person name="Pangilinan J."/>
            <person name="Ruiz-Duenas F.J."/>
            <person name="Barrasa J.M."/>
            <person name="Sanchez-Garcia M."/>
            <person name="Camarero S."/>
            <person name="Miyauchi S."/>
            <person name="Serrano A."/>
            <person name="Linde D."/>
            <person name="Babiker R."/>
            <person name="Drula E."/>
            <person name="Ayuso-Fernandez I."/>
            <person name="Pacheco R."/>
            <person name="Padilla G."/>
            <person name="Ferreira P."/>
            <person name="Barriuso J."/>
            <person name="Kellner H."/>
            <person name="Castanera R."/>
            <person name="Alfaro M."/>
            <person name="Ramirez L."/>
            <person name="Pisabarro A.G."/>
            <person name="Kuo A."/>
            <person name="Tritt A."/>
            <person name="Lipzen A."/>
            <person name="He G."/>
            <person name="Yan M."/>
            <person name="Ng V."/>
            <person name="Cullen D."/>
            <person name="Martin F."/>
            <person name="Rosso M.-N."/>
            <person name="Henrissat B."/>
            <person name="Hibbett D."/>
            <person name="Martinez A.T."/>
            <person name="Grigoriev I.V."/>
        </authorList>
    </citation>
    <scope>NUCLEOTIDE SEQUENCE</scope>
    <source>
        <strain evidence="1">ATCC 90797</strain>
    </source>
</reference>
<dbReference type="OrthoDB" id="2986975at2759"/>
<evidence type="ECO:0000313" key="1">
    <source>
        <dbReference type="EMBL" id="KAF9495766.1"/>
    </source>
</evidence>
<dbReference type="Proteomes" id="UP000807025">
    <property type="component" value="Unassembled WGS sequence"/>
</dbReference>